<reference evidence="2 3" key="1">
    <citation type="submission" date="2017-08" db="EMBL/GenBank/DDBJ databases">
        <title>Infants hospitalized years apart are colonized by the same room-sourced microbial strains.</title>
        <authorList>
            <person name="Brooks B."/>
            <person name="Olm M.R."/>
            <person name="Firek B.A."/>
            <person name="Baker R."/>
            <person name="Thomas B.C."/>
            <person name="Morowitz M.J."/>
            <person name="Banfield J.F."/>
        </authorList>
    </citation>
    <scope>NUCLEOTIDE SEQUENCE [LARGE SCALE GENOMIC DNA]</scope>
    <source>
        <strain evidence="2">S2_018_000_R2_104</strain>
    </source>
</reference>
<dbReference type="Proteomes" id="UP000249557">
    <property type="component" value="Unassembled WGS sequence"/>
</dbReference>
<keyword evidence="1" id="KW-0732">Signal</keyword>
<feature type="signal peptide" evidence="1">
    <location>
        <begin position="1"/>
        <end position="35"/>
    </location>
</feature>
<comment type="caution">
    <text evidence="2">The sequence shown here is derived from an EMBL/GenBank/DDBJ whole genome shotgun (WGS) entry which is preliminary data.</text>
</comment>
<proteinExistence type="predicted"/>
<sequence length="317" mass="35094">MSVSLMRNGVFALKRHILFAISLALLALTPMPAPAQDADLPEMQTYDPTYMGKSNETADKIRTMQKQSLSDKGFIKPKTVQIDIVEMPYMEDGQFGLRMSVPDVVSGCYTLTPLEYEAKFVDPYYLDIKVKRYRRIAPEGAAATAKCEEGNKMSTAMMVLDRKDLLQRGTKEIRFSNDAVTDTYKLNVSDTDVELIPRSMLVFKATNLSGPLKDRIVHGFSGSDIVALQVPMAQNGDDLSYEVIRFASSRALSPVGNGEAAATGNGRAIYYFHDNGGTIRSLLGDQQYAFVDIDPKVKRNTEDASVDITFDIAESPR</sequence>
<dbReference type="Gene3D" id="3.10.20.310">
    <property type="entry name" value="membrane protein fhac"/>
    <property type="match status" value="1"/>
</dbReference>
<feature type="chain" id="PRO_5016092760" evidence="1">
    <location>
        <begin position="36"/>
        <end position="317"/>
    </location>
</feature>
<protein>
    <submittedName>
        <fullName evidence="2">Uncharacterized protein</fullName>
    </submittedName>
</protein>
<evidence type="ECO:0000313" key="3">
    <source>
        <dbReference type="Proteomes" id="UP000249557"/>
    </source>
</evidence>
<organism evidence="2 3">
    <name type="scientific">Micavibrio aeruginosavorus</name>
    <dbReference type="NCBI Taxonomy" id="349221"/>
    <lineage>
        <taxon>Bacteria</taxon>
        <taxon>Pseudomonadati</taxon>
        <taxon>Bdellovibrionota</taxon>
        <taxon>Bdellovibrionia</taxon>
        <taxon>Bdellovibrionales</taxon>
        <taxon>Pseudobdellovibrionaceae</taxon>
        <taxon>Micavibrio</taxon>
    </lineage>
</organism>
<evidence type="ECO:0000256" key="1">
    <source>
        <dbReference type="SAM" id="SignalP"/>
    </source>
</evidence>
<accession>A0A2W4ZRA6</accession>
<dbReference type="AlphaFoldDB" id="A0A2W4ZRA6"/>
<dbReference type="EMBL" id="QFNK01000214">
    <property type="protein sequence ID" value="PZO83332.1"/>
    <property type="molecule type" value="Genomic_DNA"/>
</dbReference>
<name>A0A2W4ZRA6_9BACT</name>
<feature type="non-terminal residue" evidence="2">
    <location>
        <position position="317"/>
    </location>
</feature>
<gene>
    <name evidence="2" type="ORF">DI626_09145</name>
</gene>
<evidence type="ECO:0000313" key="2">
    <source>
        <dbReference type="EMBL" id="PZO83332.1"/>
    </source>
</evidence>